<keyword evidence="3" id="KW-0770">Synapse</keyword>
<feature type="compositionally biased region" description="Gly residues" evidence="5">
    <location>
        <begin position="119"/>
        <end position="143"/>
    </location>
</feature>
<evidence type="ECO:0000256" key="1">
    <source>
        <dbReference type="ARBA" id="ARBA00008243"/>
    </source>
</evidence>
<organism evidence="8 9">
    <name type="scientific">Hypsibius exemplaris</name>
    <name type="common">Freshwater tardigrade</name>
    <dbReference type="NCBI Taxonomy" id="2072580"/>
    <lineage>
        <taxon>Eukaryota</taxon>
        <taxon>Metazoa</taxon>
        <taxon>Ecdysozoa</taxon>
        <taxon>Tardigrada</taxon>
        <taxon>Eutardigrada</taxon>
        <taxon>Parachela</taxon>
        <taxon>Hypsibioidea</taxon>
        <taxon>Hypsibiidae</taxon>
        <taxon>Hypsibius</taxon>
    </lineage>
</organism>
<dbReference type="Gene3D" id="3.40.50.20">
    <property type="match status" value="1"/>
</dbReference>
<evidence type="ECO:0000313" key="8">
    <source>
        <dbReference type="EMBL" id="OQV24996.1"/>
    </source>
</evidence>
<feature type="compositionally biased region" description="Polar residues" evidence="5">
    <location>
        <begin position="683"/>
        <end position="698"/>
    </location>
</feature>
<dbReference type="GO" id="GO:0007269">
    <property type="term" value="P:neurotransmitter secretion"/>
    <property type="evidence" value="ECO:0007669"/>
    <property type="project" value="InterPro"/>
</dbReference>
<dbReference type="PRINTS" id="PR01368">
    <property type="entry name" value="SYNAPSIN"/>
</dbReference>
<feature type="region of interest" description="Disordered" evidence="5">
    <location>
        <begin position="537"/>
        <end position="822"/>
    </location>
</feature>
<dbReference type="FunFam" id="3.30.1490.20:FF:000008">
    <property type="entry name" value="Synapsin I"/>
    <property type="match status" value="1"/>
</dbReference>
<feature type="compositionally biased region" description="Polar residues" evidence="5">
    <location>
        <begin position="600"/>
        <end position="615"/>
    </location>
</feature>
<name>A0A1W0XBW7_HYPEX</name>
<comment type="subcellular location">
    <subcellularLocation>
        <location evidence="4">Synapse</location>
    </subcellularLocation>
</comment>
<evidence type="ECO:0000313" key="9">
    <source>
        <dbReference type="Proteomes" id="UP000192578"/>
    </source>
</evidence>
<dbReference type="SUPFAM" id="SSF56059">
    <property type="entry name" value="Glutathione synthetase ATP-binding domain-like"/>
    <property type="match status" value="1"/>
</dbReference>
<sequence length="822" mass="87427">MSSFGNFRDGLSGLSGKMSQLQRRLSQGMMQDDEVPRDQPSLGSSAASSPNPPLSNPAFSSSTLPNSTGNQPNQNSMYNSASSSIQMQQQQSSSANNNASSSLRGDRPNMSLNLNSTSPGGGGVSGSGNVQGGVGPGAAGAGGNPSMMMTGGPPGSAYQRQQQQRQQQQQQEEQARQQQGRHVSAPTSPTKTTATGSAANIARSIFRQVSQSTTNLVQQTVAGVSGGPRDKAKILLVIDDQHTDWSKYFRGRRIQNEFDVRIEQAEFNEINMAAFSDRGTMVDMEVTRGGTKVVRSFRPDFVLIRQPIRDANRDYRHILLALMYGNVPSVNSLDSLYTFLDKPLVFSQLIQIQQRLGRDKFPLIQQSFYPNHREMLTAPSFPVVCKIGHAHAGLGKVRVDSHYDFQDVASLVGSCGAYCSVEPFVDSKQDLHLQKIGPSYKAFIRKSISGSWKANIGSSMLEQIPLQEKHRFWLDECSRLFGGLDVFAIEAVVGKDGQEFIIGLNDSSSMGLLGETQEEDRQLIGEIVYRKMDSDANRRRLSAVQSSAGSAAPPSGVNQSGPSGGQVPNGYASGGQPRRSSRDATTDGPSGASTRERDQSVPNYAQRNSGMTTDRPSGPPTMGPPSGGPYGRPDVTGRDPPTRDPRDSNIRDVSGMRDSSRNTSMDREAGPPPPPPLAPGSRDLQNNREVPTREGSNSRFRDGPMDPRTAGSFGGAGGVPASGSSGSSVGSQQPQPHSYAGAGLPPRQMSRGNMGGTVGSSGGDPTSGGSGSNRGSLSQQGQGLAGGPQQQQQGRMPGQVGGDTEDTMSNLKKTFAGIFGDM</sequence>
<feature type="compositionally biased region" description="Low complexity" evidence="5">
    <location>
        <begin position="159"/>
        <end position="197"/>
    </location>
</feature>
<dbReference type="EMBL" id="MTYJ01000004">
    <property type="protein sequence ID" value="OQV24996.1"/>
    <property type="molecule type" value="Genomic_DNA"/>
</dbReference>
<dbReference type="AlphaFoldDB" id="A0A1W0XBW7"/>
<evidence type="ECO:0000259" key="7">
    <source>
        <dbReference type="Pfam" id="PF02750"/>
    </source>
</evidence>
<feature type="region of interest" description="Disordered" evidence="5">
    <location>
        <begin position="1"/>
        <end position="197"/>
    </location>
</feature>
<feature type="compositionally biased region" description="Gly residues" evidence="5">
    <location>
        <begin position="753"/>
        <end position="772"/>
    </location>
</feature>
<dbReference type="GO" id="GO:0005524">
    <property type="term" value="F:ATP binding"/>
    <property type="evidence" value="ECO:0007669"/>
    <property type="project" value="InterPro"/>
</dbReference>
<dbReference type="Gene3D" id="3.30.1490.20">
    <property type="entry name" value="ATP-grasp fold, A domain"/>
    <property type="match status" value="1"/>
</dbReference>
<evidence type="ECO:0000256" key="2">
    <source>
        <dbReference type="ARBA" id="ARBA00022553"/>
    </source>
</evidence>
<comment type="similarity">
    <text evidence="1">Belongs to the synapsin family.</text>
</comment>
<keyword evidence="2" id="KW-0597">Phosphoprotein</keyword>
<protein>
    <submittedName>
        <fullName evidence="8">Synapsin</fullName>
    </submittedName>
</protein>
<dbReference type="SUPFAM" id="SSF52440">
    <property type="entry name" value="PreATP-grasp domain"/>
    <property type="match status" value="1"/>
</dbReference>
<feature type="compositionally biased region" description="Polar residues" evidence="5">
    <location>
        <begin position="63"/>
        <end position="78"/>
    </location>
</feature>
<dbReference type="Proteomes" id="UP000192578">
    <property type="component" value="Unassembled WGS sequence"/>
</dbReference>
<reference evidence="9" key="1">
    <citation type="submission" date="2017-01" db="EMBL/GenBank/DDBJ databases">
        <title>Comparative genomics of anhydrobiosis in the tardigrade Hypsibius dujardini.</title>
        <authorList>
            <person name="Yoshida Y."/>
            <person name="Koutsovoulos G."/>
            <person name="Laetsch D."/>
            <person name="Stevens L."/>
            <person name="Kumar S."/>
            <person name="Horikawa D."/>
            <person name="Ishino K."/>
            <person name="Komine S."/>
            <person name="Tomita M."/>
            <person name="Blaxter M."/>
            <person name="Arakawa K."/>
        </authorList>
    </citation>
    <scope>NUCLEOTIDE SEQUENCE [LARGE SCALE GENOMIC DNA]</scope>
    <source>
        <strain evidence="9">Z151</strain>
    </source>
</reference>
<dbReference type="Pfam" id="PF02078">
    <property type="entry name" value="Synapsin"/>
    <property type="match status" value="1"/>
</dbReference>
<evidence type="ECO:0000256" key="5">
    <source>
        <dbReference type="SAM" id="MobiDB-lite"/>
    </source>
</evidence>
<evidence type="ECO:0000256" key="3">
    <source>
        <dbReference type="ARBA" id="ARBA00023018"/>
    </source>
</evidence>
<feature type="domain" description="Synapsin ATP-binding" evidence="7">
    <location>
        <begin position="331"/>
        <end position="533"/>
    </location>
</feature>
<keyword evidence="9" id="KW-1185">Reference proteome</keyword>
<feature type="compositionally biased region" description="Basic and acidic residues" evidence="5">
    <location>
        <begin position="635"/>
        <end position="669"/>
    </location>
</feature>
<dbReference type="OrthoDB" id="10249572at2759"/>
<dbReference type="InterPro" id="IPR020898">
    <property type="entry name" value="Synapsin_ATP-bd_dom"/>
</dbReference>
<feature type="compositionally biased region" description="Low complexity" evidence="5">
    <location>
        <begin position="773"/>
        <end position="798"/>
    </location>
</feature>
<accession>A0A1W0XBW7</accession>
<dbReference type="PANTHER" id="PTHR10841:SF17">
    <property type="entry name" value="SYNAPSIN"/>
    <property type="match status" value="1"/>
</dbReference>
<dbReference type="FunFam" id="3.30.470.20:FF:000059">
    <property type="entry name" value="Synapsin-3"/>
    <property type="match status" value="1"/>
</dbReference>
<feature type="compositionally biased region" description="Low complexity" evidence="5">
    <location>
        <begin position="542"/>
        <end position="557"/>
    </location>
</feature>
<comment type="caution">
    <text evidence="8">The sequence shown here is derived from an EMBL/GenBank/DDBJ whole genome shotgun (WGS) entry which is preliminary data.</text>
</comment>
<feature type="compositionally biased region" description="Pro residues" evidence="5">
    <location>
        <begin position="617"/>
        <end position="627"/>
    </location>
</feature>
<proteinExistence type="inferred from homology"/>
<gene>
    <name evidence="8" type="ORF">BV898_01204</name>
</gene>
<evidence type="ECO:0000256" key="4">
    <source>
        <dbReference type="ARBA" id="ARBA00034103"/>
    </source>
</evidence>
<dbReference type="GO" id="GO:0030672">
    <property type="term" value="C:synaptic vesicle membrane"/>
    <property type="evidence" value="ECO:0007669"/>
    <property type="project" value="TreeGrafter"/>
</dbReference>
<dbReference type="InterPro" id="IPR020897">
    <property type="entry name" value="Synapsin_pre-ATP-grasp_dom"/>
</dbReference>
<dbReference type="FunFam" id="3.40.50.20:FF:000008">
    <property type="entry name" value="Synapsin III"/>
    <property type="match status" value="1"/>
</dbReference>
<evidence type="ECO:0000259" key="6">
    <source>
        <dbReference type="Pfam" id="PF02078"/>
    </source>
</evidence>
<dbReference type="InterPro" id="IPR016185">
    <property type="entry name" value="PreATP-grasp_dom_sf"/>
</dbReference>
<dbReference type="PANTHER" id="PTHR10841">
    <property type="entry name" value="SYNAPSIN"/>
    <property type="match status" value="1"/>
</dbReference>
<feature type="compositionally biased region" description="Polar residues" evidence="5">
    <location>
        <begin position="17"/>
        <end position="29"/>
    </location>
</feature>
<feature type="domain" description="Synapsin pre-ATP-grasp" evidence="6">
    <location>
        <begin position="230"/>
        <end position="329"/>
    </location>
</feature>
<feature type="compositionally biased region" description="Low complexity" evidence="5">
    <location>
        <begin position="721"/>
        <end position="738"/>
    </location>
</feature>
<dbReference type="InterPro" id="IPR013815">
    <property type="entry name" value="ATP_grasp_subdomain_1"/>
</dbReference>
<dbReference type="Gene3D" id="3.30.470.20">
    <property type="entry name" value="ATP-grasp fold, B domain"/>
    <property type="match status" value="1"/>
</dbReference>
<feature type="compositionally biased region" description="Low complexity" evidence="5">
    <location>
        <begin position="79"/>
        <end position="102"/>
    </location>
</feature>
<dbReference type="Pfam" id="PF02750">
    <property type="entry name" value="Synapsin_C"/>
    <property type="match status" value="1"/>
</dbReference>
<dbReference type="InterPro" id="IPR001359">
    <property type="entry name" value="Synapsin"/>
</dbReference>
<feature type="compositionally biased region" description="Low complexity" evidence="5">
    <location>
        <begin position="40"/>
        <end position="49"/>
    </location>
</feature>